<dbReference type="CDD" id="cd11586">
    <property type="entry name" value="VbhA_like"/>
    <property type="match status" value="1"/>
</dbReference>
<evidence type="ECO:0000313" key="1">
    <source>
        <dbReference type="EMBL" id="AFQ45261.1"/>
    </source>
</evidence>
<gene>
    <name evidence="1" type="ordered locus">Desmer_3405</name>
</gene>
<dbReference type="EMBL" id="CP003629">
    <property type="protein sequence ID" value="AFQ45261.1"/>
    <property type="molecule type" value="Genomic_DNA"/>
</dbReference>
<name>J7J2R0_DESMD</name>
<dbReference type="KEGG" id="dmi:Desmer_3405"/>
<proteinExistence type="predicted"/>
<organism evidence="1 2">
    <name type="scientific">Desulfosporosinus meridiei (strain ATCC BAA-275 / DSM 13257 / KCTC 12902 / NCIMB 13706 / S10)</name>
    <dbReference type="NCBI Taxonomy" id="768704"/>
    <lineage>
        <taxon>Bacteria</taxon>
        <taxon>Bacillati</taxon>
        <taxon>Bacillota</taxon>
        <taxon>Clostridia</taxon>
        <taxon>Eubacteriales</taxon>
        <taxon>Desulfitobacteriaceae</taxon>
        <taxon>Desulfosporosinus</taxon>
    </lineage>
</organism>
<dbReference type="OrthoDB" id="1799230at2"/>
<evidence type="ECO:0008006" key="3">
    <source>
        <dbReference type="Google" id="ProtNLM"/>
    </source>
</evidence>
<reference evidence="1 2" key="1">
    <citation type="journal article" date="2012" name="J. Bacteriol.">
        <title>Complete genome sequences of Desulfosporosinus orientis DSM765T, Desulfosporosinus youngiae DSM17734T, Desulfosporosinus meridiei DSM13257T, and Desulfosporosinus acidiphilus DSM22704T.</title>
        <authorList>
            <person name="Pester M."/>
            <person name="Brambilla E."/>
            <person name="Alazard D."/>
            <person name="Rattei T."/>
            <person name="Weinmaier T."/>
            <person name="Han J."/>
            <person name="Lucas S."/>
            <person name="Lapidus A."/>
            <person name="Cheng J.F."/>
            <person name="Goodwin L."/>
            <person name="Pitluck S."/>
            <person name="Peters L."/>
            <person name="Ovchinnikova G."/>
            <person name="Teshima H."/>
            <person name="Detter J.C."/>
            <person name="Han C.S."/>
            <person name="Tapia R."/>
            <person name="Land M.L."/>
            <person name="Hauser L."/>
            <person name="Kyrpides N.C."/>
            <person name="Ivanova N.N."/>
            <person name="Pagani I."/>
            <person name="Huntmann M."/>
            <person name="Wei C.L."/>
            <person name="Davenport K.W."/>
            <person name="Daligault H."/>
            <person name="Chain P.S."/>
            <person name="Chen A."/>
            <person name="Mavromatis K."/>
            <person name="Markowitz V."/>
            <person name="Szeto E."/>
            <person name="Mikhailova N."/>
            <person name="Pati A."/>
            <person name="Wagner M."/>
            <person name="Woyke T."/>
            <person name="Ollivier B."/>
            <person name="Klenk H.P."/>
            <person name="Spring S."/>
            <person name="Loy A."/>
        </authorList>
    </citation>
    <scope>NUCLEOTIDE SEQUENCE [LARGE SCALE GENOMIC DNA]</scope>
    <source>
        <strain evidence="2">ATCC BAA-275 / DSM 13257 / NCIMB 13706 / S10</strain>
    </source>
</reference>
<dbReference type="HOGENOM" id="CLU_2842621_0_0_9"/>
<dbReference type="Gene3D" id="1.10.8.1050">
    <property type="entry name" value="Antitoxin VbhA-like"/>
    <property type="match status" value="1"/>
</dbReference>
<sequence length="65" mass="7217">MKTSVIKGKRNHKRVISSVRASMAMEGLQPSLHAQALGKLYLEDKITGREAIARIKEKHSAKFGL</sequence>
<dbReference type="InterPro" id="IPR033788">
    <property type="entry name" value="VbhA-like"/>
</dbReference>
<protein>
    <recommendedName>
        <fullName evidence="3">Antitoxin VbhA domain-containing protein</fullName>
    </recommendedName>
</protein>
<dbReference type="RefSeq" id="WP_014904170.1">
    <property type="nucleotide sequence ID" value="NC_018515.1"/>
</dbReference>
<evidence type="ECO:0000313" key="2">
    <source>
        <dbReference type="Proteomes" id="UP000005262"/>
    </source>
</evidence>
<dbReference type="InterPro" id="IPR043038">
    <property type="entry name" value="VbhA_sf"/>
</dbReference>
<keyword evidence="2" id="KW-1185">Reference proteome</keyword>
<accession>J7J2R0</accession>
<dbReference type="AlphaFoldDB" id="J7J2R0"/>
<dbReference type="Proteomes" id="UP000005262">
    <property type="component" value="Chromosome"/>
</dbReference>
<reference evidence="2" key="2">
    <citation type="submission" date="2012-08" db="EMBL/GenBank/DDBJ databases">
        <title>Finished genome of Desulfosporosinus meridiei DSM 13257.</title>
        <authorList>
            <person name="Huntemann M."/>
            <person name="Wei C.-L."/>
            <person name="Han J."/>
            <person name="Detter J.C."/>
            <person name="Han C."/>
            <person name="Davenport K."/>
            <person name="Daligault H."/>
            <person name="Erkkila T."/>
            <person name="Gu W."/>
            <person name="Munk A.C.C."/>
            <person name="Teshima H."/>
            <person name="Xu Y."/>
            <person name="Chain P."/>
            <person name="Tapia R."/>
            <person name="Chen A."/>
            <person name="Krypides N."/>
            <person name="Mavromatis K."/>
            <person name="Markowitz V."/>
            <person name="Szeto E."/>
            <person name="Ivanova N."/>
            <person name="Mikhailova N."/>
            <person name="Ovchinnikova G."/>
            <person name="Pagani I."/>
            <person name="Pati A."/>
            <person name="Goodwin L."/>
            <person name="Peters L."/>
            <person name="Pitluck S."/>
            <person name="Woyke T."/>
            <person name="Pester M."/>
            <person name="Spring S."/>
            <person name="Ollivier B."/>
            <person name="Rattei T."/>
            <person name="Klenk H.-P."/>
            <person name="Wagner M."/>
            <person name="Loy A."/>
        </authorList>
    </citation>
    <scope>NUCLEOTIDE SEQUENCE [LARGE SCALE GENOMIC DNA]</scope>
    <source>
        <strain evidence="2">ATCC BAA-275 / DSM 13257 / NCIMB 13706 / S10</strain>
    </source>
</reference>